<dbReference type="PANTHER" id="PTHR13384">
    <property type="entry name" value="G PATCH DOMAIN-CONTAINING PROTEIN 1"/>
    <property type="match status" value="1"/>
</dbReference>
<sequence length="685" mass="73860">MPSKRTRAAFEEDLQAQQSPYVFFGTALPPIDPSVRDDGSYVPIWKQTATDDQGRRRLHGAFTGGFSAGYFNTVGSKEGWTPSNFVSSRQKRHLDAATPTVQRPEDFMDEEDLADAADSERIHTSKSFASIGATPAEQAKLNLARGSEDTIGARLLQKMGWRKGQGIGPKVRRKADLGPEIEGVDTDDLTSSSHFFAPPNSPLVLIIRKEDHKGLGFGTVQDKALSRAGDLPDNEWHGLRDPVDPGLKKKQKQSQSKKSGFGLGVLNDTGSDDEDPYSMGPRISFTSVSNRDIKSKKAGSKKSPAINVPRAATQPLLSSKNRIERQKAVTCQKCHDGKLPLQGFHLSKHSLRLSGPSFPLPRIPQGWSSKIELQTGVNGPGVVKETEKATLDPVSRARILGETPLPGKSVFDFMSADARNRIASASGRTNLPPGRGENISGGLNKTVEMLSDLIRPPPAEAAEAALRRLVGGWNPYGTDQDKALRYQTFLEICTSPKLGLPDQPKGMSKKDWIGELEEFAHAAQVFKPVTGMMASRFTAASSHSTANAPEQVSQVSGTLTKSNGAQEAARAGMFGPLTRSIHQFYPTRLLCKRFGVPPPNLASGDKPSEPVNNPISTSGMGVQDFPSQSRDSTLIVKTSDAYTANPVSLASTQPAVPPVVDAESNTALEESRAAQEIFDAIFNSG</sequence>
<feature type="region of interest" description="Disordered" evidence="1">
    <location>
        <begin position="226"/>
        <end position="319"/>
    </location>
</feature>
<feature type="region of interest" description="Disordered" evidence="1">
    <location>
        <begin position="542"/>
        <end position="564"/>
    </location>
</feature>
<protein>
    <submittedName>
        <fullName evidence="3">DUF1604-domain-containing protein</fullName>
    </submittedName>
</protein>
<name>A0A6A6WI19_9PEZI</name>
<feature type="compositionally biased region" description="Basic and acidic residues" evidence="1">
    <location>
        <begin position="234"/>
        <end position="247"/>
    </location>
</feature>
<dbReference type="OrthoDB" id="20507at2759"/>
<dbReference type="AlphaFoldDB" id="A0A6A6WI19"/>
<dbReference type="PANTHER" id="PTHR13384:SF19">
    <property type="entry name" value="G PATCH DOMAIN-CONTAINING PROTEIN 1"/>
    <property type="match status" value="1"/>
</dbReference>
<dbReference type="Pfam" id="PF01585">
    <property type="entry name" value="G-patch"/>
    <property type="match status" value="1"/>
</dbReference>
<evidence type="ECO:0000313" key="3">
    <source>
        <dbReference type="EMBL" id="KAF2761724.1"/>
    </source>
</evidence>
<feature type="domain" description="G-patch" evidence="2">
    <location>
        <begin position="148"/>
        <end position="168"/>
    </location>
</feature>
<dbReference type="InterPro" id="IPR000467">
    <property type="entry name" value="G_patch_dom"/>
</dbReference>
<dbReference type="Proteomes" id="UP000799437">
    <property type="component" value="Unassembled WGS sequence"/>
</dbReference>
<dbReference type="Pfam" id="PF07713">
    <property type="entry name" value="DUF1604"/>
    <property type="match status" value="1"/>
</dbReference>
<evidence type="ECO:0000313" key="4">
    <source>
        <dbReference type="Proteomes" id="UP000799437"/>
    </source>
</evidence>
<organism evidence="3 4">
    <name type="scientific">Pseudovirgaria hyperparasitica</name>
    <dbReference type="NCBI Taxonomy" id="470096"/>
    <lineage>
        <taxon>Eukaryota</taxon>
        <taxon>Fungi</taxon>
        <taxon>Dikarya</taxon>
        <taxon>Ascomycota</taxon>
        <taxon>Pezizomycotina</taxon>
        <taxon>Dothideomycetes</taxon>
        <taxon>Dothideomycetes incertae sedis</taxon>
        <taxon>Acrospermales</taxon>
        <taxon>Acrospermaceae</taxon>
        <taxon>Pseudovirgaria</taxon>
    </lineage>
</organism>
<dbReference type="GO" id="GO:0003723">
    <property type="term" value="F:RNA binding"/>
    <property type="evidence" value="ECO:0007669"/>
    <property type="project" value="TreeGrafter"/>
</dbReference>
<evidence type="ECO:0000259" key="2">
    <source>
        <dbReference type="PROSITE" id="PS50174"/>
    </source>
</evidence>
<dbReference type="InterPro" id="IPR011666">
    <property type="entry name" value="DUF1604"/>
</dbReference>
<accession>A0A6A6WI19</accession>
<dbReference type="GO" id="GO:0006397">
    <property type="term" value="P:mRNA processing"/>
    <property type="evidence" value="ECO:0007669"/>
    <property type="project" value="InterPro"/>
</dbReference>
<dbReference type="RefSeq" id="XP_033604175.1">
    <property type="nucleotide sequence ID" value="XM_033747916.1"/>
</dbReference>
<reference evidence="3" key="1">
    <citation type="journal article" date="2020" name="Stud. Mycol.">
        <title>101 Dothideomycetes genomes: a test case for predicting lifestyles and emergence of pathogens.</title>
        <authorList>
            <person name="Haridas S."/>
            <person name="Albert R."/>
            <person name="Binder M."/>
            <person name="Bloem J."/>
            <person name="Labutti K."/>
            <person name="Salamov A."/>
            <person name="Andreopoulos B."/>
            <person name="Baker S."/>
            <person name="Barry K."/>
            <person name="Bills G."/>
            <person name="Bluhm B."/>
            <person name="Cannon C."/>
            <person name="Castanera R."/>
            <person name="Culley D."/>
            <person name="Daum C."/>
            <person name="Ezra D."/>
            <person name="Gonzalez J."/>
            <person name="Henrissat B."/>
            <person name="Kuo A."/>
            <person name="Liang C."/>
            <person name="Lipzen A."/>
            <person name="Lutzoni F."/>
            <person name="Magnuson J."/>
            <person name="Mondo S."/>
            <person name="Nolan M."/>
            <person name="Ohm R."/>
            <person name="Pangilinan J."/>
            <person name="Park H.-J."/>
            <person name="Ramirez L."/>
            <person name="Alfaro M."/>
            <person name="Sun H."/>
            <person name="Tritt A."/>
            <person name="Yoshinaga Y."/>
            <person name="Zwiers L.-H."/>
            <person name="Turgeon B."/>
            <person name="Goodwin S."/>
            <person name="Spatafora J."/>
            <person name="Crous P."/>
            <person name="Grigoriev I."/>
        </authorList>
    </citation>
    <scope>NUCLEOTIDE SEQUENCE</scope>
    <source>
        <strain evidence="3">CBS 121739</strain>
    </source>
</reference>
<dbReference type="GeneID" id="54488970"/>
<keyword evidence="4" id="KW-1185">Reference proteome</keyword>
<proteinExistence type="predicted"/>
<dbReference type="EMBL" id="ML996566">
    <property type="protein sequence ID" value="KAF2761724.1"/>
    <property type="molecule type" value="Genomic_DNA"/>
</dbReference>
<evidence type="ECO:0000256" key="1">
    <source>
        <dbReference type="SAM" id="MobiDB-lite"/>
    </source>
</evidence>
<dbReference type="PROSITE" id="PS50174">
    <property type="entry name" value="G_PATCH"/>
    <property type="match status" value="1"/>
</dbReference>
<dbReference type="GO" id="GO:0005634">
    <property type="term" value="C:nucleus"/>
    <property type="evidence" value="ECO:0007669"/>
    <property type="project" value="TreeGrafter"/>
</dbReference>
<dbReference type="Pfam" id="PF26093">
    <property type="entry name" value="HTH_TGH"/>
    <property type="match status" value="1"/>
</dbReference>
<gene>
    <name evidence="3" type="ORF">EJ05DRAFT_507361</name>
</gene>